<dbReference type="Gene3D" id="3.90.228.20">
    <property type="match status" value="1"/>
</dbReference>
<dbReference type="EMBL" id="JABBWG010000112">
    <property type="protein sequence ID" value="KAG1800572.1"/>
    <property type="molecule type" value="Genomic_DNA"/>
</dbReference>
<keyword evidence="2" id="KW-1185">Reference proteome</keyword>
<comment type="caution">
    <text evidence="1">The sequence shown here is derived from an EMBL/GenBank/DDBJ whole genome shotgun (WGS) entry which is preliminary data.</text>
</comment>
<dbReference type="PANTHER" id="PTHR30031">
    <property type="entry name" value="PHOSPHOENOLPYRUVATE CARBOXYKINASE ATP"/>
    <property type="match status" value="1"/>
</dbReference>
<protein>
    <submittedName>
        <fullName evidence="1">Uncharacterized protein</fullName>
    </submittedName>
</protein>
<dbReference type="GO" id="GO:0005829">
    <property type="term" value="C:cytosol"/>
    <property type="evidence" value="ECO:0007669"/>
    <property type="project" value="TreeGrafter"/>
</dbReference>
<dbReference type="OrthoDB" id="184182at2759"/>
<dbReference type="InterPro" id="IPR001272">
    <property type="entry name" value="PEP_carboxykinase_ATP"/>
</dbReference>
<dbReference type="GeneID" id="64631327"/>
<dbReference type="PANTHER" id="PTHR30031:SF0">
    <property type="entry name" value="PHOSPHOENOLPYRUVATE CARBOXYKINASE (ATP)"/>
    <property type="match status" value="1"/>
</dbReference>
<dbReference type="GO" id="GO:0006094">
    <property type="term" value="P:gluconeogenesis"/>
    <property type="evidence" value="ECO:0007669"/>
    <property type="project" value="InterPro"/>
</dbReference>
<proteinExistence type="predicted"/>
<evidence type="ECO:0000313" key="2">
    <source>
        <dbReference type="Proteomes" id="UP000807769"/>
    </source>
</evidence>
<sequence>MSKNNVGQVASLALASAAHSSTTRRIVDAVHSGELLDSEYETFGVFGLQIPTEVDGVPREVLNPLLAWTDKQAFEHEVRKLAGMFQKAFKLYEGDVQESTICAEAGGKKRILLTGSGKELPDELVKDVRMREGTCHGLGGIARLGSKTSLGK</sequence>
<dbReference type="AlphaFoldDB" id="A0A9P7J2X4"/>
<reference evidence="1" key="1">
    <citation type="journal article" date="2020" name="New Phytol.">
        <title>Comparative genomics reveals dynamic genome evolution in host specialist ectomycorrhizal fungi.</title>
        <authorList>
            <person name="Lofgren L.A."/>
            <person name="Nguyen N.H."/>
            <person name="Vilgalys R."/>
            <person name="Ruytinx J."/>
            <person name="Liao H.L."/>
            <person name="Branco S."/>
            <person name="Kuo A."/>
            <person name="LaButti K."/>
            <person name="Lipzen A."/>
            <person name="Andreopoulos W."/>
            <person name="Pangilinan J."/>
            <person name="Riley R."/>
            <person name="Hundley H."/>
            <person name="Na H."/>
            <person name="Barry K."/>
            <person name="Grigoriev I.V."/>
            <person name="Stajich J.E."/>
            <person name="Kennedy P.G."/>
        </authorList>
    </citation>
    <scope>NUCLEOTIDE SEQUENCE</scope>
    <source>
        <strain evidence="1">MN1</strain>
    </source>
</reference>
<dbReference type="InterPro" id="IPR013035">
    <property type="entry name" value="PEP_carboxykinase_C"/>
</dbReference>
<dbReference type="RefSeq" id="XP_041185904.1">
    <property type="nucleotide sequence ID" value="XM_041337311.1"/>
</dbReference>
<organism evidence="1 2">
    <name type="scientific">Suillus subaureus</name>
    <dbReference type="NCBI Taxonomy" id="48587"/>
    <lineage>
        <taxon>Eukaryota</taxon>
        <taxon>Fungi</taxon>
        <taxon>Dikarya</taxon>
        <taxon>Basidiomycota</taxon>
        <taxon>Agaricomycotina</taxon>
        <taxon>Agaricomycetes</taxon>
        <taxon>Agaricomycetidae</taxon>
        <taxon>Boletales</taxon>
        <taxon>Suillineae</taxon>
        <taxon>Suillaceae</taxon>
        <taxon>Suillus</taxon>
    </lineage>
</organism>
<evidence type="ECO:0000313" key="1">
    <source>
        <dbReference type="EMBL" id="KAG1800572.1"/>
    </source>
</evidence>
<dbReference type="SUPFAM" id="SSF53795">
    <property type="entry name" value="PEP carboxykinase-like"/>
    <property type="match status" value="1"/>
</dbReference>
<dbReference type="GO" id="GO:0005524">
    <property type="term" value="F:ATP binding"/>
    <property type="evidence" value="ECO:0007669"/>
    <property type="project" value="InterPro"/>
</dbReference>
<accession>A0A9P7J2X4</accession>
<dbReference type="GO" id="GO:0004612">
    <property type="term" value="F:phosphoenolpyruvate carboxykinase (ATP) activity"/>
    <property type="evidence" value="ECO:0007669"/>
    <property type="project" value="InterPro"/>
</dbReference>
<name>A0A9P7J2X4_9AGAM</name>
<gene>
    <name evidence="1" type="ORF">BJ212DRAFT_1400256</name>
</gene>
<dbReference type="Proteomes" id="UP000807769">
    <property type="component" value="Unassembled WGS sequence"/>
</dbReference>